<dbReference type="Gene3D" id="2.60.40.10">
    <property type="entry name" value="Immunoglobulins"/>
    <property type="match status" value="1"/>
</dbReference>
<evidence type="ECO:0000256" key="1">
    <source>
        <dbReference type="SAM" id="MobiDB-lite"/>
    </source>
</evidence>
<name>A0AAD5DLN9_9CHLO</name>
<comment type="caution">
    <text evidence="4">The sequence shown here is derived from an EMBL/GenBank/DDBJ whole genome shotgun (WGS) entry which is preliminary data.</text>
</comment>
<reference evidence="4" key="1">
    <citation type="submission" date="2020-11" db="EMBL/GenBank/DDBJ databases">
        <title>Chlorella ohadii genome sequencing and assembly.</title>
        <authorList>
            <person name="Murik O."/>
            <person name="Treves H."/>
            <person name="Kedem I."/>
            <person name="Shotland Y."/>
            <person name="Kaplan A."/>
        </authorList>
    </citation>
    <scope>NUCLEOTIDE SEQUENCE</scope>
    <source>
        <strain evidence="4">1</strain>
    </source>
</reference>
<dbReference type="SMART" id="SM00060">
    <property type="entry name" value="FN3"/>
    <property type="match status" value="1"/>
</dbReference>
<evidence type="ECO:0000256" key="2">
    <source>
        <dbReference type="SAM" id="SignalP"/>
    </source>
</evidence>
<dbReference type="EMBL" id="JADXDR010000139">
    <property type="protein sequence ID" value="KAI7837915.1"/>
    <property type="molecule type" value="Genomic_DNA"/>
</dbReference>
<evidence type="ECO:0000259" key="3">
    <source>
        <dbReference type="SMART" id="SM00060"/>
    </source>
</evidence>
<protein>
    <recommendedName>
        <fullName evidence="3">Fibronectin type-III domain-containing protein</fullName>
    </recommendedName>
</protein>
<proteinExistence type="predicted"/>
<feature type="compositionally biased region" description="Low complexity" evidence="1">
    <location>
        <begin position="224"/>
        <end position="259"/>
    </location>
</feature>
<feature type="domain" description="Fibronectin type-III" evidence="3">
    <location>
        <begin position="36"/>
        <end position="100"/>
    </location>
</feature>
<keyword evidence="2" id="KW-0732">Signal</keyword>
<dbReference type="InterPro" id="IPR003961">
    <property type="entry name" value="FN3_dom"/>
</dbReference>
<feature type="region of interest" description="Disordered" evidence="1">
    <location>
        <begin position="224"/>
        <end position="264"/>
    </location>
</feature>
<evidence type="ECO:0000313" key="4">
    <source>
        <dbReference type="EMBL" id="KAI7837915.1"/>
    </source>
</evidence>
<dbReference type="CDD" id="cd00063">
    <property type="entry name" value="FN3"/>
    <property type="match status" value="1"/>
</dbReference>
<accession>A0AAD5DLN9</accession>
<organism evidence="4 5">
    <name type="scientific">Chlorella ohadii</name>
    <dbReference type="NCBI Taxonomy" id="2649997"/>
    <lineage>
        <taxon>Eukaryota</taxon>
        <taxon>Viridiplantae</taxon>
        <taxon>Chlorophyta</taxon>
        <taxon>core chlorophytes</taxon>
        <taxon>Trebouxiophyceae</taxon>
        <taxon>Chlorellales</taxon>
        <taxon>Chlorellaceae</taxon>
        <taxon>Chlorella clade</taxon>
        <taxon>Chlorella</taxon>
    </lineage>
</organism>
<feature type="signal peptide" evidence="2">
    <location>
        <begin position="1"/>
        <end position="20"/>
    </location>
</feature>
<feature type="chain" id="PRO_5042139643" description="Fibronectin type-III domain-containing protein" evidence="2">
    <location>
        <begin position="21"/>
        <end position="323"/>
    </location>
</feature>
<gene>
    <name evidence="4" type="ORF">COHA_008222</name>
</gene>
<dbReference type="Proteomes" id="UP001205105">
    <property type="component" value="Unassembled WGS sequence"/>
</dbReference>
<evidence type="ECO:0000313" key="5">
    <source>
        <dbReference type="Proteomes" id="UP001205105"/>
    </source>
</evidence>
<dbReference type="InterPro" id="IPR013783">
    <property type="entry name" value="Ig-like_fold"/>
</dbReference>
<dbReference type="SUPFAM" id="SSF49265">
    <property type="entry name" value="Fibronectin type III"/>
    <property type="match status" value="1"/>
</dbReference>
<sequence length="323" mass="32902">MARLRPAALLLLLGLAAAAAQGVVYKGPAGCADLPPSPPVDLKAAPAGSGALFLTWSAPANGACVDEYQRSTSFNLTLSGLTNGIQYKIYVKAFSSKYRGGGEALVVAAPRSPCNPRVLPTQPTNLAITPGNGQLGICWGPPATGCPDTYRVGVRLADASRRAAPLVREYPQGGCVNVTSLQNGEFYEAQKGQCNAPFMRQIDQATKSVIQYCADACPCKVDPARPTAPSSRSAASANANGTADGTAAGSAAATAGTPEAGEEPRVRAFDGGVTAATAAATEAAFNAGRSSAQPAGYAWQSPSGCCVRPPVSRAFGPPDEEDV</sequence>
<keyword evidence="5" id="KW-1185">Reference proteome</keyword>
<dbReference type="InterPro" id="IPR036116">
    <property type="entry name" value="FN3_sf"/>
</dbReference>
<dbReference type="AlphaFoldDB" id="A0AAD5DLN9"/>